<dbReference type="Pfam" id="PF02559">
    <property type="entry name" value="CarD_TRCF_RID"/>
    <property type="match status" value="1"/>
</dbReference>
<feature type="domain" description="Helicase C-terminal" evidence="11">
    <location>
        <begin position="794"/>
        <end position="953"/>
    </location>
</feature>
<protein>
    <recommendedName>
        <fullName evidence="9">Transcription-repair-coupling factor</fullName>
        <shortName evidence="9">TRCF</shortName>
        <ecNumber evidence="9">3.6.4.-</ecNumber>
    </recommendedName>
</protein>
<dbReference type="Pfam" id="PF00270">
    <property type="entry name" value="DEAD"/>
    <property type="match status" value="1"/>
</dbReference>
<dbReference type="Gene3D" id="3.90.1150.50">
    <property type="entry name" value="Transcription-repair-coupling factor, D7 domain"/>
    <property type="match status" value="1"/>
</dbReference>
<comment type="caution">
    <text evidence="12">The sequence shown here is derived from an EMBL/GenBank/DDBJ whole genome shotgun (WGS) entry which is preliminary data.</text>
</comment>
<evidence type="ECO:0000256" key="2">
    <source>
        <dbReference type="ARBA" id="ARBA00022741"/>
    </source>
</evidence>
<dbReference type="GO" id="GO:0000716">
    <property type="term" value="P:transcription-coupled nucleotide-excision repair, DNA damage recognition"/>
    <property type="evidence" value="ECO:0007669"/>
    <property type="project" value="UniProtKB-UniRule"/>
</dbReference>
<dbReference type="Gene3D" id="3.40.50.11180">
    <property type="match status" value="1"/>
</dbReference>
<evidence type="ECO:0000259" key="11">
    <source>
        <dbReference type="PROSITE" id="PS51194"/>
    </source>
</evidence>
<dbReference type="NCBIfam" id="TIGR00580">
    <property type="entry name" value="mfd"/>
    <property type="match status" value="1"/>
</dbReference>
<evidence type="ECO:0000256" key="5">
    <source>
        <dbReference type="ARBA" id="ARBA00022806"/>
    </source>
</evidence>
<dbReference type="PANTHER" id="PTHR47964:SF1">
    <property type="entry name" value="ATP-DEPENDENT DNA HELICASE HOMOLOG RECG, CHLOROPLASTIC"/>
    <property type="match status" value="1"/>
</dbReference>
<dbReference type="SMART" id="SM00982">
    <property type="entry name" value="TRCF"/>
    <property type="match status" value="1"/>
</dbReference>
<dbReference type="AlphaFoldDB" id="A0A9D1NCU5"/>
<keyword evidence="8 9" id="KW-0234">DNA repair</keyword>
<feature type="domain" description="Helicase ATP-binding" evidence="10">
    <location>
        <begin position="616"/>
        <end position="777"/>
    </location>
</feature>
<evidence type="ECO:0000256" key="6">
    <source>
        <dbReference type="ARBA" id="ARBA00022840"/>
    </source>
</evidence>
<dbReference type="CDD" id="cd17991">
    <property type="entry name" value="DEXHc_TRCF"/>
    <property type="match status" value="1"/>
</dbReference>
<evidence type="ECO:0000256" key="7">
    <source>
        <dbReference type="ARBA" id="ARBA00023125"/>
    </source>
</evidence>
<dbReference type="PROSITE" id="PS51194">
    <property type="entry name" value="HELICASE_CTER"/>
    <property type="match status" value="1"/>
</dbReference>
<accession>A0A9D1NCU5</accession>
<dbReference type="InterPro" id="IPR001650">
    <property type="entry name" value="Helicase_C-like"/>
</dbReference>
<dbReference type="PROSITE" id="PS51192">
    <property type="entry name" value="HELICASE_ATP_BIND_1"/>
    <property type="match status" value="1"/>
</dbReference>
<dbReference type="InterPro" id="IPR047112">
    <property type="entry name" value="RecG/Mfd"/>
</dbReference>
<evidence type="ECO:0000313" key="13">
    <source>
        <dbReference type="Proteomes" id="UP000886891"/>
    </source>
</evidence>
<dbReference type="PANTHER" id="PTHR47964">
    <property type="entry name" value="ATP-DEPENDENT DNA HELICASE HOMOLOG RECG, CHLOROPLASTIC"/>
    <property type="match status" value="1"/>
</dbReference>
<keyword evidence="4 9" id="KW-0378">Hydrolase</keyword>
<dbReference type="InterPro" id="IPR003711">
    <property type="entry name" value="CarD-like/TRCF_RID"/>
</dbReference>
<dbReference type="GO" id="GO:0006355">
    <property type="term" value="P:regulation of DNA-templated transcription"/>
    <property type="evidence" value="ECO:0007669"/>
    <property type="project" value="UniProtKB-UniRule"/>
</dbReference>
<dbReference type="SMART" id="SM00490">
    <property type="entry name" value="HELICc"/>
    <property type="match status" value="1"/>
</dbReference>
<dbReference type="GO" id="GO:0016787">
    <property type="term" value="F:hydrolase activity"/>
    <property type="evidence" value="ECO:0007669"/>
    <property type="project" value="UniProtKB-KW"/>
</dbReference>
<sequence length="1144" mass="127677">MLPRCFGADALGGDVAALKSTLSVQKSAAVFAATQNARYHLTAVTGRRFLYVVADRTAVAGAAELLGEYTGEPVVALPPVDETLINQQGVPASVQGRIAALAALRTGKARGAVIAAEGLTQYFPKPEAFSGGLVRASVGIELEPADLDAALTAGGYRREEVVESPGEFARRGDIADVWCMGEELPYRIEWFGDTIESIRVFAPDSMVSLRSVAEILITPKTDTFVSQTTADSALKRLNAIRRGAKQRLTEILDETIGRLSANPSDGGLRWLTPFVTDDLCPITAYFGADDLIVLDEPRAIDEKLRLHVNAHRMRVKHFIEAGEATEAHFKSILDRDEVAADLRNCRLLGFQQMTSSNPLFEPQALFQIKGLALPKYSLRQEALIEDLKGFRLNRAKVYIYAGSERAAKGIEAFLLEHDIAPRLTDDPDADGDILVLPQRISRGFNYPFARLVLIGTDDVVRKGETPVKSERRKRQAFVMPEKGDYVVHETHGIGLYEGVETVETRSGKKDFCVVLYKDGDKLYLPVDKMDRLEKYTGGGTPPLYRLGGKQFERVKERVKQSIKGMAFDLLSLYDKRLHAKGHRYQPDTQWQKEMEEAFPYRETDDQLIAVHEIKKDMESGKVMDRVLCGDVGFGKTEVAIRAMFKTVMDGKQAAFLSPTTILSEQHYNTVRTRLAEFGVTIDVLNRFADPKKIREALERIRTGKTDIVIGTHRVLSSDVVFHDLGLLVLDEEQRFGVEHKEKIKTIKNNVNVLSLSATPIPRTLHMAMTGIRDISTLETPPQNRLPVETYVLEYSDALLKDAVSREVARGGQVFILYNRVQGIEGFYRRVTELLGDGVKVVYAHGQMKPEELEDRIRMFYDKQADVLIATTIIENGIDIPDANTLFVVDADRLGLSELYQLRGRVGRSYQLAYAYFTVREGKVLTENATKRLTALQSNTELGSGFKIAMQDLEIRGAGNVLGREQHGNMEKVGYELYCRLLNECVGELRGVTPEIKRDVEIVADGDMSVPDTYIADQSMRVRFYKQAAILADRGEVRRLIEELKDAFGKPPMAVLRLITVAYLKNLAATLDVKKVMATQEGLGLQFYDNKLFRNEKVFAALDRFRTTAVLSPGDPPMIIFRNKGLTADERLKTLREFLEAAVFG</sequence>
<dbReference type="Gene3D" id="3.40.50.300">
    <property type="entry name" value="P-loop containing nucleotide triphosphate hydrolases"/>
    <property type="match status" value="2"/>
</dbReference>
<dbReference type="EMBL" id="DVOH01000024">
    <property type="protein sequence ID" value="HIV00168.1"/>
    <property type="molecule type" value="Genomic_DNA"/>
</dbReference>
<dbReference type="SUPFAM" id="SSF143517">
    <property type="entry name" value="TRCF domain-like"/>
    <property type="match status" value="1"/>
</dbReference>
<dbReference type="SUPFAM" id="SSF141259">
    <property type="entry name" value="CarD-like"/>
    <property type="match status" value="1"/>
</dbReference>
<evidence type="ECO:0000256" key="8">
    <source>
        <dbReference type="ARBA" id="ARBA00023204"/>
    </source>
</evidence>
<keyword evidence="7 9" id="KW-0238">DNA-binding</keyword>
<dbReference type="SMART" id="SM01058">
    <property type="entry name" value="CarD_TRCF"/>
    <property type="match status" value="1"/>
</dbReference>
<keyword evidence="5" id="KW-0347">Helicase</keyword>
<name>A0A9D1NCU5_9FIRM</name>
<evidence type="ECO:0000256" key="4">
    <source>
        <dbReference type="ARBA" id="ARBA00022801"/>
    </source>
</evidence>
<keyword evidence="6 9" id="KW-0067">ATP-binding</keyword>
<evidence type="ECO:0000256" key="3">
    <source>
        <dbReference type="ARBA" id="ARBA00022763"/>
    </source>
</evidence>
<gene>
    <name evidence="9 12" type="primary">mfd</name>
    <name evidence="12" type="ORF">IAB14_03515</name>
</gene>
<evidence type="ECO:0000256" key="1">
    <source>
        <dbReference type="ARBA" id="ARBA00022490"/>
    </source>
</evidence>
<dbReference type="InterPro" id="IPR005118">
    <property type="entry name" value="TRCF_C"/>
</dbReference>
<dbReference type="InterPro" id="IPR011545">
    <property type="entry name" value="DEAD/DEAH_box_helicase_dom"/>
</dbReference>
<dbReference type="GO" id="GO:0005524">
    <property type="term" value="F:ATP binding"/>
    <property type="evidence" value="ECO:0007669"/>
    <property type="project" value="UniProtKB-UniRule"/>
</dbReference>
<dbReference type="GO" id="GO:0003684">
    <property type="term" value="F:damaged DNA binding"/>
    <property type="evidence" value="ECO:0007669"/>
    <property type="project" value="InterPro"/>
</dbReference>
<evidence type="ECO:0000259" key="10">
    <source>
        <dbReference type="PROSITE" id="PS51192"/>
    </source>
</evidence>
<dbReference type="GO" id="GO:0005737">
    <property type="term" value="C:cytoplasm"/>
    <property type="evidence" value="ECO:0007669"/>
    <property type="project" value="UniProtKB-SubCell"/>
</dbReference>
<organism evidence="12 13">
    <name type="scientific">Candidatus Stercoripulliclostridium merdipullorum</name>
    <dbReference type="NCBI Taxonomy" id="2840952"/>
    <lineage>
        <taxon>Bacteria</taxon>
        <taxon>Bacillati</taxon>
        <taxon>Bacillota</taxon>
        <taxon>Clostridia</taxon>
        <taxon>Eubacteriales</taxon>
        <taxon>Candidatus Stercoripulliclostridium</taxon>
    </lineage>
</organism>
<comment type="subcellular location">
    <subcellularLocation>
        <location evidence="9">Cytoplasm</location>
    </subcellularLocation>
</comment>
<dbReference type="Pfam" id="PF03461">
    <property type="entry name" value="TRCF"/>
    <property type="match status" value="1"/>
</dbReference>
<reference evidence="12" key="2">
    <citation type="journal article" date="2021" name="PeerJ">
        <title>Extensive microbial diversity within the chicken gut microbiome revealed by metagenomics and culture.</title>
        <authorList>
            <person name="Gilroy R."/>
            <person name="Ravi A."/>
            <person name="Getino M."/>
            <person name="Pursley I."/>
            <person name="Horton D.L."/>
            <person name="Alikhan N.F."/>
            <person name="Baker D."/>
            <person name="Gharbi K."/>
            <person name="Hall N."/>
            <person name="Watson M."/>
            <person name="Adriaenssens E.M."/>
            <person name="Foster-Nyarko E."/>
            <person name="Jarju S."/>
            <person name="Secka A."/>
            <person name="Antonio M."/>
            <person name="Oren A."/>
            <person name="Chaudhuri R.R."/>
            <person name="La Ragione R."/>
            <person name="Hildebrand F."/>
            <person name="Pallen M.J."/>
        </authorList>
    </citation>
    <scope>NUCLEOTIDE SEQUENCE</scope>
    <source>
        <strain evidence="12">23406</strain>
    </source>
</reference>
<dbReference type="SMART" id="SM00487">
    <property type="entry name" value="DEXDc"/>
    <property type="match status" value="1"/>
</dbReference>
<dbReference type="EC" id="3.6.4.-" evidence="9"/>
<dbReference type="InterPro" id="IPR037235">
    <property type="entry name" value="TRCF-like_C_D7"/>
</dbReference>
<keyword evidence="3 9" id="KW-0227">DNA damage</keyword>
<dbReference type="InterPro" id="IPR036101">
    <property type="entry name" value="CarD-like/TRCF_RID_sf"/>
</dbReference>
<dbReference type="Gene3D" id="2.40.10.170">
    <property type="match status" value="1"/>
</dbReference>
<dbReference type="Proteomes" id="UP000886891">
    <property type="component" value="Unassembled WGS sequence"/>
</dbReference>
<dbReference type="InterPro" id="IPR004576">
    <property type="entry name" value="Mfd"/>
</dbReference>
<dbReference type="InterPro" id="IPR041471">
    <property type="entry name" value="UvrB_inter"/>
</dbReference>
<comment type="similarity">
    <text evidence="9">In the N-terminal section; belongs to the UvrB family.</text>
</comment>
<dbReference type="Gene3D" id="3.30.2060.10">
    <property type="entry name" value="Penicillin-binding protein 1b domain"/>
    <property type="match status" value="1"/>
</dbReference>
<keyword evidence="1 9" id="KW-0963">Cytoplasm</keyword>
<dbReference type="Pfam" id="PF00271">
    <property type="entry name" value="Helicase_C"/>
    <property type="match status" value="1"/>
</dbReference>
<dbReference type="Pfam" id="PF17757">
    <property type="entry name" value="UvrB_inter"/>
    <property type="match status" value="1"/>
</dbReference>
<dbReference type="SUPFAM" id="SSF52540">
    <property type="entry name" value="P-loop containing nucleoside triphosphate hydrolases"/>
    <property type="match status" value="3"/>
</dbReference>
<comment type="function">
    <text evidence="9">Couples transcription and DNA repair by recognizing RNA polymerase (RNAP) stalled at DNA lesions. Mediates ATP-dependent release of RNAP and its truncated transcript from the DNA, and recruitment of nucleotide excision repair machinery to the damaged site.</text>
</comment>
<proteinExistence type="inferred from homology"/>
<dbReference type="HAMAP" id="MF_00969">
    <property type="entry name" value="TRCF"/>
    <property type="match status" value="1"/>
</dbReference>
<keyword evidence="2 9" id="KW-0547">Nucleotide-binding</keyword>
<dbReference type="GO" id="GO:0003678">
    <property type="term" value="F:DNA helicase activity"/>
    <property type="evidence" value="ECO:0007669"/>
    <property type="project" value="TreeGrafter"/>
</dbReference>
<evidence type="ECO:0000256" key="9">
    <source>
        <dbReference type="HAMAP-Rule" id="MF_00969"/>
    </source>
</evidence>
<dbReference type="InterPro" id="IPR027417">
    <property type="entry name" value="P-loop_NTPase"/>
</dbReference>
<comment type="similarity">
    <text evidence="9">In the C-terminal section; belongs to the helicase family. RecG subfamily.</text>
</comment>
<dbReference type="InterPro" id="IPR014001">
    <property type="entry name" value="Helicase_ATP-bd"/>
</dbReference>
<evidence type="ECO:0000313" key="12">
    <source>
        <dbReference type="EMBL" id="HIV00168.1"/>
    </source>
</evidence>
<reference evidence="12" key="1">
    <citation type="submission" date="2020-10" db="EMBL/GenBank/DDBJ databases">
        <authorList>
            <person name="Gilroy R."/>
        </authorList>
    </citation>
    <scope>NUCLEOTIDE SEQUENCE</scope>
    <source>
        <strain evidence="12">23406</strain>
    </source>
</reference>